<sequence>MAETSDPVLVEVLRGDRVESRHRGAVVVVDADGGTVLALGDGAQAVFPRSAVKVIQALPLVETGAADAFGFGQKELALACASHAGEAEHVRLAASMLERAGLDETALECGTHWPTRSEATRELAREGRTPNALHNNCSGKHSGFLCTCCHTAHETAGYVKPGHWIQEEIRAALEAVTGAEHSEANRATDGCAIPTYAVPLRNYALGFVRMASGQGLEPERAVAAKRLMTACMAEPFYVAGTKRADTLMMEAGAGRLFTKTGAEGVFCAAIPELGLGIAIKCDDGQARASEVVVAEVAARLFGKDDALGARLAEMARPAVRNWNGETVGSVRPAAALS</sequence>
<dbReference type="EMBL" id="JAMXQS010000001">
    <property type="protein sequence ID" value="MCO6048603.1"/>
    <property type="molecule type" value="Genomic_DNA"/>
</dbReference>
<accession>A0ABT1C197</accession>
<dbReference type="PANTHER" id="PTHR42110">
    <property type="entry name" value="L-ASPARAGINASE, PUTATIVE (AFU_ORTHOLOGUE AFUA_3G11890)-RELATED"/>
    <property type="match status" value="1"/>
</dbReference>
<dbReference type="RefSeq" id="WP_252815490.1">
    <property type="nucleotide sequence ID" value="NZ_JAMXQS010000001.1"/>
</dbReference>
<gene>
    <name evidence="1" type="ORF">NGM99_02210</name>
</gene>
<keyword evidence="1" id="KW-0378">Hydrolase</keyword>
<evidence type="ECO:0000313" key="2">
    <source>
        <dbReference type="Proteomes" id="UP001205906"/>
    </source>
</evidence>
<comment type="caution">
    <text evidence="1">The sequence shown here is derived from an EMBL/GenBank/DDBJ whole genome shotgun (WGS) entry which is preliminary data.</text>
</comment>
<reference evidence="1 2" key="1">
    <citation type="submission" date="2022-06" db="EMBL/GenBank/DDBJ databases">
        <title>Mesorhizobium sp. strain RP14 Genome sequencing and assembly.</title>
        <authorList>
            <person name="Kim I."/>
        </authorList>
    </citation>
    <scope>NUCLEOTIDE SEQUENCE [LARGE SCALE GENOMIC DNA]</scope>
    <source>
        <strain evidence="2">RP14(2022)</strain>
    </source>
</reference>
<dbReference type="InterPro" id="IPR010349">
    <property type="entry name" value="Asparaginase_II"/>
</dbReference>
<organism evidence="1 2">
    <name type="scientific">Mesorhizobium liriopis</name>
    <dbReference type="NCBI Taxonomy" id="2953882"/>
    <lineage>
        <taxon>Bacteria</taxon>
        <taxon>Pseudomonadati</taxon>
        <taxon>Pseudomonadota</taxon>
        <taxon>Alphaproteobacteria</taxon>
        <taxon>Hyphomicrobiales</taxon>
        <taxon>Phyllobacteriaceae</taxon>
        <taxon>Mesorhizobium</taxon>
    </lineage>
</organism>
<dbReference type="EC" id="3.5.1.1" evidence="1"/>
<dbReference type="Proteomes" id="UP001205906">
    <property type="component" value="Unassembled WGS sequence"/>
</dbReference>
<dbReference type="GO" id="GO:0004067">
    <property type="term" value="F:asparaginase activity"/>
    <property type="evidence" value="ECO:0007669"/>
    <property type="project" value="UniProtKB-EC"/>
</dbReference>
<keyword evidence="2" id="KW-1185">Reference proteome</keyword>
<dbReference type="PANTHER" id="PTHR42110:SF1">
    <property type="entry name" value="L-ASPARAGINASE, PUTATIVE (AFU_ORTHOLOGUE AFUA_3G11890)-RELATED"/>
    <property type="match status" value="1"/>
</dbReference>
<name>A0ABT1C197_9HYPH</name>
<protein>
    <submittedName>
        <fullName evidence="1">Asparaginase</fullName>
        <ecNumber evidence="1">3.5.1.1</ecNumber>
    </submittedName>
</protein>
<dbReference type="Pfam" id="PF06089">
    <property type="entry name" value="Asparaginase_II"/>
    <property type="match status" value="1"/>
</dbReference>
<proteinExistence type="predicted"/>
<evidence type="ECO:0000313" key="1">
    <source>
        <dbReference type="EMBL" id="MCO6048603.1"/>
    </source>
</evidence>